<evidence type="ECO:0000256" key="1">
    <source>
        <dbReference type="ARBA" id="ARBA00005510"/>
    </source>
</evidence>
<dbReference type="SUPFAM" id="SSF47459">
    <property type="entry name" value="HLH, helix-loop-helix DNA-binding domain"/>
    <property type="match status" value="1"/>
</dbReference>
<evidence type="ECO:0000256" key="4">
    <source>
        <dbReference type="SAM" id="MobiDB-lite"/>
    </source>
</evidence>
<dbReference type="InterPro" id="IPR011598">
    <property type="entry name" value="bHLH_dom"/>
</dbReference>
<evidence type="ECO:0000256" key="3">
    <source>
        <dbReference type="ARBA" id="ARBA00023163"/>
    </source>
</evidence>
<feature type="non-terminal residue" evidence="6">
    <location>
        <position position="1"/>
    </location>
</feature>
<evidence type="ECO:0000259" key="5">
    <source>
        <dbReference type="PROSITE" id="PS50888"/>
    </source>
</evidence>
<dbReference type="InterPro" id="IPR036638">
    <property type="entry name" value="HLH_DNA-bd_sf"/>
</dbReference>
<dbReference type="PANTHER" id="PTHR45959">
    <property type="entry name" value="BHLH TRANSCRIPTION FACTOR"/>
    <property type="match status" value="1"/>
</dbReference>
<dbReference type="Proteomes" id="UP000324897">
    <property type="component" value="Chromosome 1"/>
</dbReference>
<dbReference type="SMART" id="SM00353">
    <property type="entry name" value="HLH"/>
    <property type="match status" value="1"/>
</dbReference>
<accession>A0A5J9V7G1</accession>
<proteinExistence type="inferred from homology"/>
<sequence length="301" mass="33573">MASRTYWYENNDIGELEFINPLSMQKLAESLANELWGQPPQEQQEQHDIQQEQCAYPNPSLTGSCFVRDTKNTNGVTVGTGLGNNMFSFTDDLSGPLNFTEKECMQQSMIDATTKQCCSPSMTERGGGRRSTSSVQEHVIAERKRREKMHHQFATLASIIPDITKTDKVSLLGSTIEYVHKRKDRLKALQDELQITGSSSGETPAFDARCCIGGNKPNNGDDEAVMRPKIEMDVQGATVLLRVVCREKKGVLVMVLTELEKHGISIINTNVVPFAQSSLNIIITAQVLHFFLYNKPCQIDL</sequence>
<dbReference type="PROSITE" id="PS50888">
    <property type="entry name" value="BHLH"/>
    <property type="match status" value="1"/>
</dbReference>
<protein>
    <recommendedName>
        <fullName evidence="5">BHLH domain-containing protein</fullName>
    </recommendedName>
</protein>
<dbReference type="Gramene" id="TVU31464">
    <property type="protein sequence ID" value="TVU31464"/>
    <property type="gene ID" value="EJB05_23148"/>
</dbReference>
<reference evidence="6 7" key="1">
    <citation type="journal article" date="2019" name="Sci. Rep.">
        <title>A high-quality genome of Eragrostis curvula grass provides insights into Poaceae evolution and supports new strategies to enhance forage quality.</title>
        <authorList>
            <person name="Carballo J."/>
            <person name="Santos B.A.C.M."/>
            <person name="Zappacosta D."/>
            <person name="Garbus I."/>
            <person name="Selva J.P."/>
            <person name="Gallo C.A."/>
            <person name="Diaz A."/>
            <person name="Albertini E."/>
            <person name="Caccamo M."/>
            <person name="Echenique V."/>
        </authorList>
    </citation>
    <scope>NUCLEOTIDE SEQUENCE [LARGE SCALE GENOMIC DNA]</scope>
    <source>
        <strain evidence="7">cv. Victoria</strain>
        <tissue evidence="6">Leaf</tissue>
    </source>
</reference>
<dbReference type="Gene3D" id="4.10.280.10">
    <property type="entry name" value="Helix-loop-helix DNA-binding domain"/>
    <property type="match status" value="1"/>
</dbReference>
<evidence type="ECO:0000256" key="2">
    <source>
        <dbReference type="ARBA" id="ARBA00023015"/>
    </source>
</evidence>
<feature type="domain" description="BHLH" evidence="5">
    <location>
        <begin position="133"/>
        <end position="182"/>
    </location>
</feature>
<keyword evidence="2" id="KW-0805">Transcription regulation</keyword>
<keyword evidence="3" id="KW-0804">Transcription</keyword>
<dbReference type="GO" id="GO:0046983">
    <property type="term" value="F:protein dimerization activity"/>
    <property type="evidence" value="ECO:0007669"/>
    <property type="project" value="InterPro"/>
</dbReference>
<dbReference type="EMBL" id="RWGY01000011">
    <property type="protein sequence ID" value="TVU31464.1"/>
    <property type="molecule type" value="Genomic_DNA"/>
</dbReference>
<dbReference type="InterPro" id="IPR052610">
    <property type="entry name" value="bHLH_transcription_regulator"/>
</dbReference>
<evidence type="ECO:0000313" key="6">
    <source>
        <dbReference type="EMBL" id="TVU31464.1"/>
    </source>
</evidence>
<name>A0A5J9V7G1_9POAL</name>
<dbReference type="OrthoDB" id="690068at2759"/>
<keyword evidence="7" id="KW-1185">Reference proteome</keyword>
<organism evidence="6 7">
    <name type="scientific">Eragrostis curvula</name>
    <name type="common">weeping love grass</name>
    <dbReference type="NCBI Taxonomy" id="38414"/>
    <lineage>
        <taxon>Eukaryota</taxon>
        <taxon>Viridiplantae</taxon>
        <taxon>Streptophyta</taxon>
        <taxon>Embryophyta</taxon>
        <taxon>Tracheophyta</taxon>
        <taxon>Spermatophyta</taxon>
        <taxon>Magnoliopsida</taxon>
        <taxon>Liliopsida</taxon>
        <taxon>Poales</taxon>
        <taxon>Poaceae</taxon>
        <taxon>PACMAD clade</taxon>
        <taxon>Chloridoideae</taxon>
        <taxon>Eragrostideae</taxon>
        <taxon>Eragrostidinae</taxon>
        <taxon>Eragrostis</taxon>
    </lineage>
</organism>
<dbReference type="AlphaFoldDB" id="A0A5J9V7G1"/>
<comment type="caution">
    <text evidence="6">The sequence shown here is derived from an EMBL/GenBank/DDBJ whole genome shotgun (WGS) entry which is preliminary data.</text>
</comment>
<gene>
    <name evidence="6" type="ORF">EJB05_23148</name>
</gene>
<dbReference type="PANTHER" id="PTHR45959:SF59">
    <property type="entry name" value="BHLH DOMAIN-CONTAINING PROTEIN"/>
    <property type="match status" value="1"/>
</dbReference>
<dbReference type="Pfam" id="PF00010">
    <property type="entry name" value="HLH"/>
    <property type="match status" value="1"/>
</dbReference>
<comment type="similarity">
    <text evidence="1">Belongs to the bHLH protein family.</text>
</comment>
<feature type="region of interest" description="Disordered" evidence="4">
    <location>
        <begin position="115"/>
        <end position="135"/>
    </location>
</feature>
<evidence type="ECO:0000313" key="7">
    <source>
        <dbReference type="Proteomes" id="UP000324897"/>
    </source>
</evidence>